<dbReference type="PANTHER" id="PTHR47447">
    <property type="entry name" value="OS03G0856100 PROTEIN"/>
    <property type="match status" value="1"/>
</dbReference>
<dbReference type="Pfam" id="PF13812">
    <property type="entry name" value="PPR_3"/>
    <property type="match status" value="1"/>
</dbReference>
<dbReference type="PANTHER" id="PTHR47447:SF17">
    <property type="entry name" value="OS12G0638900 PROTEIN"/>
    <property type="match status" value="1"/>
</dbReference>
<evidence type="ECO:0000256" key="2">
    <source>
        <dbReference type="ARBA" id="ARBA00022737"/>
    </source>
</evidence>
<dbReference type="Gene3D" id="1.25.40.10">
    <property type="entry name" value="Tetratricopeptide repeat domain"/>
    <property type="match status" value="2"/>
</dbReference>
<dbReference type="EMBL" id="JBBPBN010000048">
    <property type="protein sequence ID" value="KAK8993942.1"/>
    <property type="molecule type" value="Genomic_DNA"/>
</dbReference>
<dbReference type="Proteomes" id="UP001396334">
    <property type="component" value="Unassembled WGS sequence"/>
</dbReference>
<evidence type="ECO:0000313" key="4">
    <source>
        <dbReference type="EMBL" id="KAK8993942.1"/>
    </source>
</evidence>
<comment type="similarity">
    <text evidence="1">Belongs to the PPR family. P subfamily.</text>
</comment>
<accession>A0ABR2PZU5</accession>
<organism evidence="4 5">
    <name type="scientific">Hibiscus sabdariffa</name>
    <name type="common">roselle</name>
    <dbReference type="NCBI Taxonomy" id="183260"/>
    <lineage>
        <taxon>Eukaryota</taxon>
        <taxon>Viridiplantae</taxon>
        <taxon>Streptophyta</taxon>
        <taxon>Embryophyta</taxon>
        <taxon>Tracheophyta</taxon>
        <taxon>Spermatophyta</taxon>
        <taxon>Magnoliopsida</taxon>
        <taxon>eudicotyledons</taxon>
        <taxon>Gunneridae</taxon>
        <taxon>Pentapetalae</taxon>
        <taxon>rosids</taxon>
        <taxon>malvids</taxon>
        <taxon>Malvales</taxon>
        <taxon>Malvaceae</taxon>
        <taxon>Malvoideae</taxon>
        <taxon>Hibiscus</taxon>
    </lineage>
</organism>
<proteinExistence type="inferred from homology"/>
<reference evidence="4 5" key="1">
    <citation type="journal article" date="2024" name="G3 (Bethesda)">
        <title>Genome assembly of Hibiscus sabdariffa L. provides insights into metabolisms of medicinal natural products.</title>
        <authorList>
            <person name="Kim T."/>
        </authorList>
    </citation>
    <scope>NUCLEOTIDE SEQUENCE [LARGE SCALE GENOMIC DNA]</scope>
    <source>
        <strain evidence="4">TK-2024</strain>
        <tissue evidence="4">Old leaves</tissue>
    </source>
</reference>
<feature type="repeat" description="PPR" evidence="3">
    <location>
        <begin position="295"/>
        <end position="329"/>
    </location>
</feature>
<evidence type="ECO:0000256" key="1">
    <source>
        <dbReference type="ARBA" id="ARBA00007626"/>
    </source>
</evidence>
<dbReference type="PROSITE" id="PS51375">
    <property type="entry name" value="PPR"/>
    <property type="match status" value="2"/>
</dbReference>
<dbReference type="InterPro" id="IPR011990">
    <property type="entry name" value="TPR-like_helical_dom_sf"/>
</dbReference>
<name>A0ABR2PZU5_9ROSI</name>
<sequence>MDSNPVKTKLNNSMLFSVSCVESKSDTTHTTCSINFLRNYAFLVFPTPELEELCKVVSCSIGGLDDLESSLNQLRLSLSSLLVTEVIKHCENVAPTRRLLRFFLWSVKNFSLEDKDFNYAVRVFAEKKDHTAMEILISDLRNEGRRMESQTFSVVADMLVKLGREDEALGIFKNLEKFNCERDSFSLTAIVNALCAKGHAKKAEGVVYHHKDKIAGVEPCVYKSLLYGWSFQENVKEARRVIKEMKSAGIELDLYCYNTFLRCLCAANVKRNPSGLVPEALNVMMEMRSHRITPTSISYNILLSSLGKTRRVKESCRVLDLMKKTSCAPDWITYYLVARVLYLTGRFGKGNMIVDEMIEQRLTPDRKFYYDLIGVLCGVERVNFAVELFEKMKKSSLGGYGPVYDVLIPKLCRGGDFEKGRELWDEAVASGVDVSFSSDVLDPSITEVFKPTRKVEEFNLKECKMAKKKVNMKQKIFKGKKDKKIVSNRKKYVSK</sequence>
<protein>
    <recommendedName>
        <fullName evidence="6">Pentatricopeptide repeat-containing protein</fullName>
    </recommendedName>
</protein>
<evidence type="ECO:0000256" key="3">
    <source>
        <dbReference type="PROSITE-ProRule" id="PRU00708"/>
    </source>
</evidence>
<dbReference type="InterPro" id="IPR002885">
    <property type="entry name" value="PPR_rpt"/>
</dbReference>
<dbReference type="PROSITE" id="PS51257">
    <property type="entry name" value="PROKAR_LIPOPROTEIN"/>
    <property type="match status" value="1"/>
</dbReference>
<evidence type="ECO:0000313" key="5">
    <source>
        <dbReference type="Proteomes" id="UP001396334"/>
    </source>
</evidence>
<keyword evidence="2" id="KW-0677">Repeat</keyword>
<dbReference type="NCBIfam" id="TIGR00756">
    <property type="entry name" value="PPR"/>
    <property type="match status" value="2"/>
</dbReference>
<keyword evidence="5" id="KW-1185">Reference proteome</keyword>
<comment type="caution">
    <text evidence="4">The sequence shown here is derived from an EMBL/GenBank/DDBJ whole genome shotgun (WGS) entry which is preliminary data.</text>
</comment>
<dbReference type="Pfam" id="PF01535">
    <property type="entry name" value="PPR"/>
    <property type="match status" value="2"/>
</dbReference>
<evidence type="ECO:0008006" key="6">
    <source>
        <dbReference type="Google" id="ProtNLM"/>
    </source>
</evidence>
<feature type="repeat" description="PPR" evidence="3">
    <location>
        <begin position="218"/>
        <end position="252"/>
    </location>
</feature>
<gene>
    <name evidence="4" type="ORF">V6N11_008154</name>
</gene>